<sequence>MQEAGRCPFPEVKGEEPKATEDMEEKGNAQPPPFAPRP</sequence>
<name>A0A0U3MVJ3_9BURK</name>
<gene>
    <name evidence="2" type="ORF">RD2015_1471</name>
</gene>
<keyword evidence="3" id="KW-1185">Reference proteome</keyword>
<reference evidence="2 3" key="1">
    <citation type="submission" date="2015-12" db="EMBL/GenBank/DDBJ databases">
        <title>Complete genome of Roseateles depolymerans KCTC 42856.</title>
        <authorList>
            <person name="Kim K.M."/>
        </authorList>
    </citation>
    <scope>NUCLEOTIDE SEQUENCE [LARGE SCALE GENOMIC DNA]</scope>
    <source>
        <strain evidence="2 3">KCTC 42856</strain>
    </source>
</reference>
<evidence type="ECO:0000313" key="3">
    <source>
        <dbReference type="Proteomes" id="UP000060699"/>
    </source>
</evidence>
<feature type="compositionally biased region" description="Basic and acidic residues" evidence="1">
    <location>
        <begin position="12"/>
        <end position="27"/>
    </location>
</feature>
<dbReference type="EMBL" id="CP013729">
    <property type="protein sequence ID" value="ALV05956.1"/>
    <property type="molecule type" value="Genomic_DNA"/>
</dbReference>
<protein>
    <submittedName>
        <fullName evidence="2">Uncharacterized protein</fullName>
    </submittedName>
</protein>
<dbReference type="Proteomes" id="UP000060699">
    <property type="component" value="Chromosome"/>
</dbReference>
<dbReference type="KEGG" id="rdp:RD2015_1471"/>
<feature type="region of interest" description="Disordered" evidence="1">
    <location>
        <begin position="1"/>
        <end position="38"/>
    </location>
</feature>
<evidence type="ECO:0000313" key="2">
    <source>
        <dbReference type="EMBL" id="ALV05956.1"/>
    </source>
</evidence>
<dbReference type="AlphaFoldDB" id="A0A0U3MVJ3"/>
<proteinExistence type="predicted"/>
<accession>A0A0U3MVJ3</accession>
<organism evidence="2 3">
    <name type="scientific">Roseateles depolymerans</name>
    <dbReference type="NCBI Taxonomy" id="76731"/>
    <lineage>
        <taxon>Bacteria</taxon>
        <taxon>Pseudomonadati</taxon>
        <taxon>Pseudomonadota</taxon>
        <taxon>Betaproteobacteria</taxon>
        <taxon>Burkholderiales</taxon>
        <taxon>Sphaerotilaceae</taxon>
        <taxon>Roseateles</taxon>
    </lineage>
</organism>
<evidence type="ECO:0000256" key="1">
    <source>
        <dbReference type="SAM" id="MobiDB-lite"/>
    </source>
</evidence>